<evidence type="ECO:0008006" key="3">
    <source>
        <dbReference type="Google" id="ProtNLM"/>
    </source>
</evidence>
<dbReference type="Proteomes" id="UP000192569">
    <property type="component" value="Chromosome I"/>
</dbReference>
<sequence>MHVKVIELVGSSSSNWKDAVQAAVTEASKEIPNISGVEVLNLTANVKNGKITEFKANVKIAYTDHPADI</sequence>
<dbReference type="InterPro" id="IPR009923">
    <property type="entry name" value="Dodecin"/>
</dbReference>
<dbReference type="STRING" id="698762.SAMN00808754_2359"/>
<dbReference type="Pfam" id="PF07311">
    <property type="entry name" value="Dodecin"/>
    <property type="match status" value="1"/>
</dbReference>
<keyword evidence="2" id="KW-1185">Reference proteome</keyword>
<dbReference type="OrthoDB" id="1707990at2"/>
<dbReference type="InterPro" id="IPR025543">
    <property type="entry name" value="Dodecin-like"/>
</dbReference>
<organism evidence="1 2">
    <name type="scientific">Thermanaeromonas toyohensis ToBE</name>
    <dbReference type="NCBI Taxonomy" id="698762"/>
    <lineage>
        <taxon>Bacteria</taxon>
        <taxon>Bacillati</taxon>
        <taxon>Bacillota</taxon>
        <taxon>Clostridia</taxon>
        <taxon>Neomoorellales</taxon>
        <taxon>Neomoorellaceae</taxon>
        <taxon>Thermanaeromonas</taxon>
    </lineage>
</organism>
<protein>
    <recommendedName>
        <fullName evidence="3">Dodecin</fullName>
    </recommendedName>
</protein>
<reference evidence="1 2" key="1">
    <citation type="submission" date="2017-04" db="EMBL/GenBank/DDBJ databases">
        <authorList>
            <person name="Afonso C.L."/>
            <person name="Miller P.J."/>
            <person name="Scott M.A."/>
            <person name="Spackman E."/>
            <person name="Goraichik I."/>
            <person name="Dimitrov K.M."/>
            <person name="Suarez D.L."/>
            <person name="Swayne D.E."/>
        </authorList>
    </citation>
    <scope>NUCLEOTIDE SEQUENCE [LARGE SCALE GENOMIC DNA]</scope>
    <source>
        <strain evidence="1 2">ToBE</strain>
    </source>
</reference>
<dbReference type="AlphaFoldDB" id="A0A1W1VYP3"/>
<dbReference type="RefSeq" id="WP_084665901.1">
    <property type="nucleotide sequence ID" value="NZ_LT838272.1"/>
</dbReference>
<gene>
    <name evidence="1" type="ORF">SAMN00808754_2359</name>
</gene>
<accession>A0A1W1VYP3</accession>
<evidence type="ECO:0000313" key="2">
    <source>
        <dbReference type="Proteomes" id="UP000192569"/>
    </source>
</evidence>
<dbReference type="SUPFAM" id="SSF89807">
    <property type="entry name" value="Dodecin-like"/>
    <property type="match status" value="1"/>
</dbReference>
<dbReference type="EMBL" id="LT838272">
    <property type="protein sequence ID" value="SMB98478.1"/>
    <property type="molecule type" value="Genomic_DNA"/>
</dbReference>
<dbReference type="PANTHER" id="PTHR39324:SF1">
    <property type="entry name" value="CALCIUM DODECIN"/>
    <property type="match status" value="1"/>
</dbReference>
<proteinExistence type="predicted"/>
<evidence type="ECO:0000313" key="1">
    <source>
        <dbReference type="EMBL" id="SMB98478.1"/>
    </source>
</evidence>
<dbReference type="PANTHER" id="PTHR39324">
    <property type="entry name" value="CALCIUM DODECIN"/>
    <property type="match status" value="1"/>
</dbReference>
<name>A0A1W1VYP3_9FIRM</name>
<dbReference type="InterPro" id="IPR036694">
    <property type="entry name" value="Dodecin-like_sf"/>
</dbReference>
<dbReference type="Gene3D" id="3.30.1660.10">
    <property type="entry name" value="Flavin-binding protein dodecin"/>
    <property type="match status" value="1"/>
</dbReference>